<dbReference type="GO" id="GO:0000287">
    <property type="term" value="F:magnesium ion binding"/>
    <property type="evidence" value="ECO:0007669"/>
    <property type="project" value="UniProtKB-UniRule"/>
</dbReference>
<feature type="binding site" evidence="2">
    <location>
        <position position="45"/>
    </location>
    <ligand>
        <name>substrate</name>
    </ligand>
</feature>
<dbReference type="EC" id="2.5.1.-" evidence="2"/>
<dbReference type="HAMAP" id="MF_01139">
    <property type="entry name" value="ISPT"/>
    <property type="match status" value="1"/>
</dbReference>
<feature type="binding site" evidence="2">
    <location>
        <position position="196"/>
    </location>
    <ligand>
        <name>substrate</name>
    </ligand>
</feature>
<feature type="binding site" evidence="2">
    <location>
        <begin position="73"/>
        <end position="75"/>
    </location>
    <ligand>
        <name>substrate</name>
    </ligand>
</feature>
<keyword evidence="4" id="KW-1185">Reference proteome</keyword>
<evidence type="ECO:0000256" key="2">
    <source>
        <dbReference type="HAMAP-Rule" id="MF_01139"/>
    </source>
</evidence>
<dbReference type="GO" id="GO:0030145">
    <property type="term" value="F:manganese ion binding"/>
    <property type="evidence" value="ECO:0007669"/>
    <property type="project" value="TreeGrafter"/>
</dbReference>
<feature type="binding site" evidence="2">
    <location>
        <begin position="202"/>
        <end position="204"/>
    </location>
    <ligand>
        <name>substrate</name>
    </ligand>
</feature>
<dbReference type="InterPro" id="IPR001441">
    <property type="entry name" value="UPP_synth-like"/>
</dbReference>
<accession>A0A975AXF6</accession>
<dbReference type="InterPro" id="IPR036424">
    <property type="entry name" value="UPP_synth-like_sf"/>
</dbReference>
<dbReference type="GO" id="GO:0008834">
    <property type="term" value="F:ditrans,polycis-undecaprenyl-diphosphate synthase [(2E,6E)-farnesyl-diphosphate specific] activity"/>
    <property type="evidence" value="ECO:0007669"/>
    <property type="project" value="TreeGrafter"/>
</dbReference>
<keyword evidence="2" id="KW-0479">Metal-binding</keyword>
<dbReference type="NCBIfam" id="TIGR00055">
    <property type="entry name" value="uppS"/>
    <property type="match status" value="1"/>
</dbReference>
<dbReference type="GO" id="GO:0005829">
    <property type="term" value="C:cytosol"/>
    <property type="evidence" value="ECO:0007669"/>
    <property type="project" value="TreeGrafter"/>
</dbReference>
<organism evidence="3 4">
    <name type="scientific">Aceticella autotrophica</name>
    <dbReference type="NCBI Taxonomy" id="2755338"/>
    <lineage>
        <taxon>Bacteria</taxon>
        <taxon>Bacillati</taxon>
        <taxon>Bacillota</taxon>
        <taxon>Clostridia</taxon>
        <taxon>Thermoanaerobacterales</taxon>
        <taxon>Thermoanaerobacteraceae</taxon>
        <taxon>Aceticella</taxon>
    </lineage>
</organism>
<dbReference type="InterPro" id="IPR018520">
    <property type="entry name" value="UPP_synth-like_CS"/>
</dbReference>
<dbReference type="RefSeq" id="WP_284680987.1">
    <property type="nucleotide sequence ID" value="NZ_CP060096.1"/>
</dbReference>
<dbReference type="KEGG" id="aaut:ACETAC_05210"/>
<comment type="cofactor">
    <cofactor evidence="2">
        <name>Mg(2+)</name>
        <dbReference type="ChEBI" id="CHEBI:18420"/>
    </cofactor>
    <text evidence="2">Binds 2 magnesium ions per subunit.</text>
</comment>
<dbReference type="Pfam" id="PF01255">
    <property type="entry name" value="Prenyltransf"/>
    <property type="match status" value="1"/>
</dbReference>
<dbReference type="Gene3D" id="3.40.1180.10">
    <property type="entry name" value="Decaprenyl diphosphate synthase-like"/>
    <property type="match status" value="1"/>
</dbReference>
<name>A0A975AXF6_9THEO</name>
<evidence type="ECO:0000313" key="4">
    <source>
        <dbReference type="Proteomes" id="UP000671913"/>
    </source>
</evidence>
<feature type="binding site" evidence="2">
    <location>
        <position position="28"/>
    </location>
    <ligand>
        <name>Mg(2+)</name>
        <dbReference type="ChEBI" id="CHEBI:18420"/>
    </ligand>
</feature>
<feature type="binding site" evidence="2">
    <location>
        <position position="41"/>
    </location>
    <ligand>
        <name>substrate</name>
    </ligand>
</feature>
<feature type="binding site" evidence="2">
    <location>
        <begin position="29"/>
        <end position="32"/>
    </location>
    <ligand>
        <name>substrate</name>
    </ligand>
</feature>
<protein>
    <recommendedName>
        <fullName evidence="2">Isoprenyl transferase</fullName>
        <ecNumber evidence="2">2.5.1.-</ecNumber>
    </recommendedName>
</protein>
<proteinExistence type="inferred from homology"/>
<feature type="binding site" evidence="2">
    <location>
        <position position="79"/>
    </location>
    <ligand>
        <name>substrate</name>
    </ligand>
</feature>
<comment type="similarity">
    <text evidence="2">Belongs to the UPP synthase family.</text>
</comment>
<comment type="subunit">
    <text evidence="2">Homodimer.</text>
</comment>
<comment type="function">
    <text evidence="2">Catalyzes the condensation of isopentenyl diphosphate (IPP) with allylic pyrophosphates generating different type of terpenoids.</text>
</comment>
<dbReference type="SUPFAM" id="SSF64005">
    <property type="entry name" value="Undecaprenyl diphosphate synthase"/>
    <property type="match status" value="1"/>
</dbReference>
<gene>
    <name evidence="3" type="ORF">ACETAC_05210</name>
</gene>
<dbReference type="AlphaFoldDB" id="A0A975AXF6"/>
<keyword evidence="1 2" id="KW-0808">Transferase</keyword>
<dbReference type="GO" id="GO:0016094">
    <property type="term" value="P:polyprenol biosynthetic process"/>
    <property type="evidence" value="ECO:0007669"/>
    <property type="project" value="TreeGrafter"/>
</dbReference>
<dbReference type="NCBIfam" id="NF011405">
    <property type="entry name" value="PRK14830.1"/>
    <property type="match status" value="1"/>
</dbReference>
<evidence type="ECO:0000313" key="3">
    <source>
        <dbReference type="EMBL" id="QSZ28245.1"/>
    </source>
</evidence>
<dbReference type="CDD" id="cd00475">
    <property type="entry name" value="Cis_IPPS"/>
    <property type="match status" value="1"/>
</dbReference>
<dbReference type="EMBL" id="CP060096">
    <property type="protein sequence ID" value="QSZ28245.1"/>
    <property type="molecule type" value="Genomic_DNA"/>
</dbReference>
<evidence type="ECO:0000256" key="1">
    <source>
        <dbReference type="ARBA" id="ARBA00022679"/>
    </source>
</evidence>
<keyword evidence="2" id="KW-0460">Magnesium</keyword>
<dbReference type="PANTHER" id="PTHR10291">
    <property type="entry name" value="DEHYDRODOLICHYL DIPHOSPHATE SYNTHASE FAMILY MEMBER"/>
    <property type="match status" value="1"/>
</dbReference>
<reference evidence="3" key="1">
    <citation type="submission" date="2020-08" db="EMBL/GenBank/DDBJ databases">
        <title>Genomic insights into the carbon and energy metabolism of the first obligate autotrophic acetogenic bacterium Aceticella autotrophica gen. nov., sp. nov.</title>
        <authorList>
            <person name="Toshchakov S.V."/>
            <person name="Elcheninov A.G."/>
            <person name="Kublanov I.V."/>
            <person name="Frolov E.N."/>
            <person name="Lebedinsky A.V."/>
        </authorList>
    </citation>
    <scope>NUCLEOTIDE SEQUENCE</scope>
    <source>
        <strain evidence="3">3443-3Ac</strain>
    </source>
</reference>
<dbReference type="PANTHER" id="PTHR10291:SF0">
    <property type="entry name" value="DEHYDRODOLICHYL DIPHOSPHATE SYNTHASE 2"/>
    <property type="match status" value="1"/>
</dbReference>
<sequence>MFLNKHKVETKNKINMNNIPKHIAIIMDGNGRWAKKRGLPRIYGHKAGIKTVKKVVKVCSDLSVKYLTLYAFSTENWKRPTDEVNGLMNLLIEYLSNEVDELNKKNVKVIFIGDLSKIPDKCNYEIFKAEEKTRNNTGLILNIAFNYSGRNDIINAVKKICDKVVSGQLKTSDINEDIINKNLYTYGQPDPDLILRSGGELRLSNFLIWQSAYSELWFSDVLWPDFNEDDLIEAIVEYQKRNRRFGGL</sequence>
<feature type="active site" evidence="2">
    <location>
        <position position="28"/>
    </location>
</feature>
<feature type="binding site" evidence="2">
    <location>
        <position position="215"/>
    </location>
    <ligand>
        <name>Mg(2+)</name>
        <dbReference type="ChEBI" id="CHEBI:18420"/>
    </ligand>
</feature>
<dbReference type="Proteomes" id="UP000671913">
    <property type="component" value="Chromosome"/>
</dbReference>
<feature type="active site" description="Proton acceptor" evidence="2">
    <location>
        <position position="76"/>
    </location>
</feature>
<dbReference type="PROSITE" id="PS01066">
    <property type="entry name" value="UPP_SYNTHASE"/>
    <property type="match status" value="1"/>
</dbReference>
<feature type="binding site" evidence="2">
    <location>
        <position position="33"/>
    </location>
    <ligand>
        <name>substrate</name>
    </ligand>
</feature>
<feature type="binding site" evidence="2">
    <location>
        <position position="77"/>
    </location>
    <ligand>
        <name>substrate</name>
    </ligand>
</feature>
<dbReference type="FunFam" id="3.40.1180.10:FF:000001">
    <property type="entry name" value="(2E,6E)-farnesyl-diphosphate-specific ditrans,polycis-undecaprenyl-diphosphate synthase"/>
    <property type="match status" value="1"/>
</dbReference>